<organism evidence="1 2">
    <name type="scientific">Bacillus mycoides</name>
    <dbReference type="NCBI Taxonomy" id="1405"/>
    <lineage>
        <taxon>Bacteria</taxon>
        <taxon>Bacillati</taxon>
        <taxon>Bacillota</taxon>
        <taxon>Bacilli</taxon>
        <taxon>Bacillales</taxon>
        <taxon>Bacillaceae</taxon>
        <taxon>Bacillus</taxon>
        <taxon>Bacillus cereus group</taxon>
    </lineage>
</organism>
<gene>
    <name evidence="1" type="ORF">BWGO95_05008</name>
</gene>
<protein>
    <submittedName>
        <fullName evidence="1">Uncharacterized protein</fullName>
    </submittedName>
</protein>
<proteinExistence type="predicted"/>
<evidence type="ECO:0000313" key="1">
    <source>
        <dbReference type="EMBL" id="SCB70830.1"/>
    </source>
</evidence>
<reference evidence="2" key="1">
    <citation type="submission" date="2016-08" db="EMBL/GenBank/DDBJ databases">
        <authorList>
            <person name="Seilhamer J.J."/>
        </authorList>
    </citation>
    <scope>NUCLEOTIDE SEQUENCE [LARGE SCALE GENOMIC DNA]</scope>
    <source>
        <strain evidence="2">SDA_GO95</strain>
    </source>
</reference>
<sequence>MMYTLFVQWNNR</sequence>
<evidence type="ECO:0000313" key="2">
    <source>
        <dbReference type="Proteomes" id="UP000195696"/>
    </source>
</evidence>
<accession>A0A1C3TG21</accession>
<dbReference type="EMBL" id="FMAK01000054">
    <property type="protein sequence ID" value="SCB70830.1"/>
    <property type="molecule type" value="Genomic_DNA"/>
</dbReference>
<name>A0A1C3TG21_BACMY</name>
<dbReference type="Proteomes" id="UP000195696">
    <property type="component" value="Unassembled WGS sequence"/>
</dbReference>